<dbReference type="PANTHER" id="PTHR21445">
    <property type="entry name" value="ENDONUCLEASE IV ENDODEOXYRIBONUCLEASE IV"/>
    <property type="match status" value="1"/>
</dbReference>
<proteinExistence type="predicted"/>
<dbReference type="Proteomes" id="UP000177062">
    <property type="component" value="Unassembled WGS sequence"/>
</dbReference>
<dbReference type="PROSITE" id="PS51432">
    <property type="entry name" value="AP_NUCLEASE_F2_4"/>
    <property type="match status" value="1"/>
</dbReference>
<dbReference type="GO" id="GO:0006284">
    <property type="term" value="P:base-excision repair"/>
    <property type="evidence" value="ECO:0007669"/>
    <property type="project" value="TreeGrafter"/>
</dbReference>
<sequence length="209" mass="22997">MRTKPLLGAHVSAAGGLYVVPGRADALGAEAVQVFGASPRQWKVRLPNAEEIRQYRTALFSSRVRVVFLHAAYLVNLATPDKTLWKKSVENLSLHFEIAQLMGAEGLILHIGSSGPKDRQSAFKMVAEGIREVFRLVPGKVKLIMENSSGGGGKVGSSIEDLTQIFKMVKSQRLGLCFDTAHAFEAGIIRYEPGTIRNFFDEWDKRIGL</sequence>
<name>A0A1G1YVH0_9BACT</name>
<comment type="caution">
    <text evidence="2">The sequence shown here is derived from an EMBL/GenBank/DDBJ whole genome shotgun (WGS) entry which is preliminary data.</text>
</comment>
<dbReference type="InterPro" id="IPR036237">
    <property type="entry name" value="Xyl_isomerase-like_sf"/>
</dbReference>
<dbReference type="Gene3D" id="3.20.20.150">
    <property type="entry name" value="Divalent-metal-dependent TIM barrel enzymes"/>
    <property type="match status" value="1"/>
</dbReference>
<gene>
    <name evidence="2" type="ORF">A2Y84_01035</name>
</gene>
<accession>A0A1G1YVH0</accession>
<dbReference type="GO" id="GO:0008081">
    <property type="term" value="F:phosphoric diester hydrolase activity"/>
    <property type="evidence" value="ECO:0007669"/>
    <property type="project" value="TreeGrafter"/>
</dbReference>
<protein>
    <recommendedName>
        <fullName evidence="1">Xylose isomerase-like TIM barrel domain-containing protein</fullName>
    </recommendedName>
</protein>
<dbReference type="SMART" id="SM00518">
    <property type="entry name" value="AP2Ec"/>
    <property type="match status" value="1"/>
</dbReference>
<dbReference type="GO" id="GO:0003677">
    <property type="term" value="F:DNA binding"/>
    <property type="evidence" value="ECO:0007669"/>
    <property type="project" value="InterPro"/>
</dbReference>
<evidence type="ECO:0000259" key="1">
    <source>
        <dbReference type="Pfam" id="PF01261"/>
    </source>
</evidence>
<dbReference type="InterPro" id="IPR013022">
    <property type="entry name" value="Xyl_isomerase-like_TIM-brl"/>
</dbReference>
<reference evidence="2 3" key="1">
    <citation type="journal article" date="2016" name="Nat. Commun.">
        <title>Thousands of microbial genomes shed light on interconnected biogeochemical processes in an aquifer system.</title>
        <authorList>
            <person name="Anantharaman K."/>
            <person name="Brown C.T."/>
            <person name="Hug L.A."/>
            <person name="Sharon I."/>
            <person name="Castelle C.J."/>
            <person name="Probst A.J."/>
            <person name="Thomas B.C."/>
            <person name="Singh A."/>
            <person name="Wilkins M.J."/>
            <person name="Karaoz U."/>
            <person name="Brodie E.L."/>
            <person name="Williams K.H."/>
            <person name="Hubbard S.S."/>
            <person name="Banfield J.F."/>
        </authorList>
    </citation>
    <scope>NUCLEOTIDE SEQUENCE [LARGE SCALE GENOMIC DNA]</scope>
</reference>
<evidence type="ECO:0000313" key="3">
    <source>
        <dbReference type="Proteomes" id="UP000177062"/>
    </source>
</evidence>
<dbReference type="AlphaFoldDB" id="A0A1G1YVH0"/>
<dbReference type="SUPFAM" id="SSF51658">
    <property type="entry name" value="Xylose isomerase-like"/>
    <property type="match status" value="1"/>
</dbReference>
<dbReference type="Pfam" id="PF01261">
    <property type="entry name" value="AP_endonuc_2"/>
    <property type="match status" value="1"/>
</dbReference>
<organism evidence="2 3">
    <name type="scientific">Candidatus Colwellbacteria bacterium RBG_13_48_8</name>
    <dbReference type="NCBI Taxonomy" id="1797685"/>
    <lineage>
        <taxon>Bacteria</taxon>
        <taxon>Candidatus Colwelliibacteriota</taxon>
    </lineage>
</organism>
<dbReference type="GO" id="GO:0003906">
    <property type="term" value="F:DNA-(apurinic or apyrimidinic site) endonuclease activity"/>
    <property type="evidence" value="ECO:0007669"/>
    <property type="project" value="TreeGrafter"/>
</dbReference>
<feature type="non-terminal residue" evidence="2">
    <location>
        <position position="209"/>
    </location>
</feature>
<dbReference type="GO" id="GO:0008270">
    <property type="term" value="F:zinc ion binding"/>
    <property type="evidence" value="ECO:0007669"/>
    <property type="project" value="InterPro"/>
</dbReference>
<dbReference type="PANTHER" id="PTHR21445:SF0">
    <property type="entry name" value="APURINIC-APYRIMIDINIC ENDONUCLEASE"/>
    <property type="match status" value="1"/>
</dbReference>
<dbReference type="EMBL" id="MHIT01000029">
    <property type="protein sequence ID" value="OGY56314.1"/>
    <property type="molecule type" value="Genomic_DNA"/>
</dbReference>
<dbReference type="InterPro" id="IPR001719">
    <property type="entry name" value="AP_endonuc_2"/>
</dbReference>
<feature type="domain" description="Xylose isomerase-like TIM barrel" evidence="1">
    <location>
        <begin position="24"/>
        <end position="208"/>
    </location>
</feature>
<evidence type="ECO:0000313" key="2">
    <source>
        <dbReference type="EMBL" id="OGY56314.1"/>
    </source>
</evidence>